<dbReference type="GO" id="GO:0004693">
    <property type="term" value="F:cyclin-dependent protein serine/threonine kinase activity"/>
    <property type="evidence" value="ECO:0007669"/>
    <property type="project" value="UniProtKB-EC"/>
</dbReference>
<reference evidence="10 11" key="1">
    <citation type="submission" date="2015-08" db="EMBL/GenBank/DDBJ databases">
        <title>Next Generation Sequencing and Analysis of the Genome of Puccinia sorghi L Schw, the Causal Agent of Maize Common Rust.</title>
        <authorList>
            <person name="Rochi L."/>
            <person name="Burguener G."/>
            <person name="Darino M."/>
            <person name="Turjanski A."/>
            <person name="Kreff E."/>
            <person name="Dieguez M.J."/>
            <person name="Sacco F."/>
        </authorList>
    </citation>
    <scope>NUCLEOTIDE SEQUENCE [LARGE SCALE GENOMIC DNA]</scope>
    <source>
        <strain evidence="10 11">RO10H11247</strain>
    </source>
</reference>
<dbReference type="Gene3D" id="3.30.200.20">
    <property type="entry name" value="Phosphorylase Kinase, domain 1"/>
    <property type="match status" value="1"/>
</dbReference>
<dbReference type="Pfam" id="PF00069">
    <property type="entry name" value="Pkinase"/>
    <property type="match status" value="1"/>
</dbReference>
<organism evidence="10 11">
    <name type="scientific">Puccinia sorghi</name>
    <dbReference type="NCBI Taxonomy" id="27349"/>
    <lineage>
        <taxon>Eukaryota</taxon>
        <taxon>Fungi</taxon>
        <taxon>Dikarya</taxon>
        <taxon>Basidiomycota</taxon>
        <taxon>Pucciniomycotina</taxon>
        <taxon>Pucciniomycetes</taxon>
        <taxon>Pucciniales</taxon>
        <taxon>Pucciniaceae</taxon>
        <taxon>Puccinia</taxon>
    </lineage>
</organism>
<keyword evidence="5" id="KW-0418">Kinase</keyword>
<comment type="caution">
    <text evidence="10">The sequence shown here is derived from an EMBL/GenBank/DDBJ whole genome shotgun (WGS) entry which is preliminary data.</text>
</comment>
<dbReference type="PANTHER" id="PTHR24056">
    <property type="entry name" value="CELL DIVISION PROTEIN KINASE"/>
    <property type="match status" value="1"/>
</dbReference>
<evidence type="ECO:0000313" key="10">
    <source>
        <dbReference type="EMBL" id="KNZ58600.1"/>
    </source>
</evidence>
<keyword evidence="6" id="KW-0067">ATP-binding</keyword>
<keyword evidence="11" id="KW-1185">Reference proteome</keyword>
<evidence type="ECO:0000256" key="5">
    <source>
        <dbReference type="ARBA" id="ARBA00022777"/>
    </source>
</evidence>
<evidence type="ECO:0000259" key="9">
    <source>
        <dbReference type="PROSITE" id="PS50011"/>
    </source>
</evidence>
<dbReference type="PANTHER" id="PTHR24056:SF171">
    <property type="entry name" value="CYCLIN-DEPENDENT KINASE 20"/>
    <property type="match status" value="1"/>
</dbReference>
<feature type="domain" description="Protein kinase" evidence="9">
    <location>
        <begin position="55"/>
        <end position="339"/>
    </location>
</feature>
<dbReference type="EMBL" id="LAVV01006725">
    <property type="protein sequence ID" value="KNZ58600.1"/>
    <property type="molecule type" value="Genomic_DNA"/>
</dbReference>
<dbReference type="SMART" id="SM00220">
    <property type="entry name" value="S_TKc"/>
    <property type="match status" value="1"/>
</dbReference>
<comment type="catalytic activity">
    <reaction evidence="8">
        <text>L-seryl-[protein] + ATP = O-phospho-L-seryl-[protein] + ADP + H(+)</text>
        <dbReference type="Rhea" id="RHEA:17989"/>
        <dbReference type="Rhea" id="RHEA-COMP:9863"/>
        <dbReference type="Rhea" id="RHEA-COMP:11604"/>
        <dbReference type="ChEBI" id="CHEBI:15378"/>
        <dbReference type="ChEBI" id="CHEBI:29999"/>
        <dbReference type="ChEBI" id="CHEBI:30616"/>
        <dbReference type="ChEBI" id="CHEBI:83421"/>
        <dbReference type="ChEBI" id="CHEBI:456216"/>
        <dbReference type="EC" id="2.7.11.22"/>
    </reaction>
</comment>
<dbReference type="PROSITE" id="PS50011">
    <property type="entry name" value="PROTEIN_KINASE_DOM"/>
    <property type="match status" value="1"/>
</dbReference>
<keyword evidence="3" id="KW-0808">Transferase</keyword>
<evidence type="ECO:0000256" key="2">
    <source>
        <dbReference type="ARBA" id="ARBA00022527"/>
    </source>
</evidence>
<accession>A0A0L6VER7</accession>
<dbReference type="SUPFAM" id="SSF56112">
    <property type="entry name" value="Protein kinase-like (PK-like)"/>
    <property type="match status" value="1"/>
</dbReference>
<gene>
    <name evidence="10" type="ORF">VP01_189g4</name>
</gene>
<proteinExistence type="predicted"/>
<dbReference type="OrthoDB" id="413582at2759"/>
<dbReference type="VEuPathDB" id="FungiDB:VP01_189g4"/>
<evidence type="ECO:0000256" key="6">
    <source>
        <dbReference type="ARBA" id="ARBA00022840"/>
    </source>
</evidence>
<evidence type="ECO:0000313" key="11">
    <source>
        <dbReference type="Proteomes" id="UP000037035"/>
    </source>
</evidence>
<dbReference type="Gene3D" id="1.10.510.10">
    <property type="entry name" value="Transferase(Phosphotransferase) domain 1"/>
    <property type="match status" value="1"/>
</dbReference>
<evidence type="ECO:0000256" key="7">
    <source>
        <dbReference type="ARBA" id="ARBA00047811"/>
    </source>
</evidence>
<sequence length="494" mass="55378">MTADGQADGLPEPSSWVRLEWLSLTFSPKKANFFSQWTSLYKAQLDLNRHHELAERLSSLHSTGPVSSTKSKTDFINYIAIKLVSPHLNRPPHDTLTEIKTLSSLDHPNIVPLLDHWEPPQHGNYCLFLPLYPLTLYDLLNIQTKPFHPSGYAGFEALTRRIVRGIAAGLGYLHDRSLAHRDINPSNVALTEQGHPVLIDFGTVWPGHPSPEADSLEFELGTISNKSLNRLITSPPSSPLSFSFVHRPYRAPELLFGSRSYSPFALDIWSFGALIAEFYTPMERSQDASFSLYSDPPEEPSLNHPGSWSGTAMDWYACGDLADPSATAPIGPLVRKTLFEGSIGDIGLVGSIFKILGTPDSTTWPEAKRLPDFSKLNFHAFPKQDLRGYLPTLSYTLELAEQRLLAAQEPEASQLKDQITVERQKIKEKVLLIERFLSFQSTARIDAFRKAFFPQPPHSGEVDQDSSWLWRHVEDENQICSDAIDAFFLAESEP</sequence>
<dbReference type="InterPro" id="IPR011009">
    <property type="entry name" value="Kinase-like_dom_sf"/>
</dbReference>
<keyword evidence="2" id="KW-0723">Serine/threonine-protein kinase</keyword>
<evidence type="ECO:0000256" key="4">
    <source>
        <dbReference type="ARBA" id="ARBA00022741"/>
    </source>
</evidence>
<dbReference type="InterPro" id="IPR050108">
    <property type="entry name" value="CDK"/>
</dbReference>
<dbReference type="InterPro" id="IPR000719">
    <property type="entry name" value="Prot_kinase_dom"/>
</dbReference>
<name>A0A0L6VER7_9BASI</name>
<evidence type="ECO:0000256" key="3">
    <source>
        <dbReference type="ARBA" id="ARBA00022679"/>
    </source>
</evidence>
<dbReference type="CDD" id="cd00180">
    <property type="entry name" value="PKc"/>
    <property type="match status" value="1"/>
</dbReference>
<dbReference type="AlphaFoldDB" id="A0A0L6VER7"/>
<protein>
    <recommendedName>
        <fullName evidence="1">cyclin-dependent kinase</fullName>
        <ecNumber evidence="1">2.7.11.22</ecNumber>
    </recommendedName>
</protein>
<dbReference type="STRING" id="27349.A0A0L6VER7"/>
<evidence type="ECO:0000256" key="1">
    <source>
        <dbReference type="ARBA" id="ARBA00012425"/>
    </source>
</evidence>
<dbReference type="Proteomes" id="UP000037035">
    <property type="component" value="Unassembled WGS sequence"/>
</dbReference>
<keyword evidence="4" id="KW-0547">Nucleotide-binding</keyword>
<dbReference type="EC" id="2.7.11.22" evidence="1"/>
<comment type="catalytic activity">
    <reaction evidence="7">
        <text>L-threonyl-[protein] + ATP = O-phospho-L-threonyl-[protein] + ADP + H(+)</text>
        <dbReference type="Rhea" id="RHEA:46608"/>
        <dbReference type="Rhea" id="RHEA-COMP:11060"/>
        <dbReference type="Rhea" id="RHEA-COMP:11605"/>
        <dbReference type="ChEBI" id="CHEBI:15378"/>
        <dbReference type="ChEBI" id="CHEBI:30013"/>
        <dbReference type="ChEBI" id="CHEBI:30616"/>
        <dbReference type="ChEBI" id="CHEBI:61977"/>
        <dbReference type="ChEBI" id="CHEBI:456216"/>
        <dbReference type="EC" id="2.7.11.22"/>
    </reaction>
</comment>
<dbReference type="GO" id="GO:0005634">
    <property type="term" value="C:nucleus"/>
    <property type="evidence" value="ECO:0007669"/>
    <property type="project" value="TreeGrafter"/>
</dbReference>
<evidence type="ECO:0000256" key="8">
    <source>
        <dbReference type="ARBA" id="ARBA00048367"/>
    </source>
</evidence>
<dbReference type="GO" id="GO:0005524">
    <property type="term" value="F:ATP binding"/>
    <property type="evidence" value="ECO:0007669"/>
    <property type="project" value="UniProtKB-KW"/>
</dbReference>